<name>A0AA86APX9_SULMK</name>
<proteinExistence type="predicted"/>
<protein>
    <submittedName>
        <fullName evidence="2">Signal transduction protein</fullName>
    </submittedName>
</protein>
<dbReference type="KEGG" id="smul:SMUL_2381"/>
<evidence type="ECO:0000256" key="1">
    <source>
        <dbReference type="SAM" id="Phobius"/>
    </source>
</evidence>
<dbReference type="Proteomes" id="UP000019322">
    <property type="component" value="Chromosome"/>
</dbReference>
<keyword evidence="1" id="KW-0812">Transmembrane</keyword>
<dbReference type="RefSeq" id="WP_223809699.1">
    <property type="nucleotide sequence ID" value="NZ_CP007201.1"/>
</dbReference>
<dbReference type="AlphaFoldDB" id="A0AA86APX9"/>
<feature type="transmembrane region" description="Helical" evidence="1">
    <location>
        <begin position="7"/>
        <end position="29"/>
    </location>
</feature>
<evidence type="ECO:0000313" key="3">
    <source>
        <dbReference type="Proteomes" id="UP000019322"/>
    </source>
</evidence>
<keyword evidence="1" id="KW-0472">Membrane</keyword>
<evidence type="ECO:0000313" key="2">
    <source>
        <dbReference type="EMBL" id="AHJ13627.1"/>
    </source>
</evidence>
<gene>
    <name evidence="2" type="ORF">SMUL_2381</name>
</gene>
<reference evidence="2 3" key="1">
    <citation type="journal article" date="2014" name="Environ. Microbiol.">
        <title>Insights into organohalide respiration and the versatile catabolism of Sulfurospirillum multivorans gained from comparative genomics and physiological studies.</title>
        <authorList>
            <person name="Goris T."/>
            <person name="Schubert T."/>
            <person name="Gadkari J."/>
            <person name="Wubet T."/>
            <person name="Tarkka M."/>
            <person name="Buscot F."/>
            <person name="Adrian L."/>
            <person name="Diekert G."/>
        </authorList>
    </citation>
    <scope>NUCLEOTIDE SEQUENCE [LARGE SCALE GENOMIC DNA]</scope>
    <source>
        <strain evidence="3">DM 12446 / JCM 15788 / NBRC 109480</strain>
    </source>
</reference>
<sequence>MAIFKKNIWLIFYVLALSAALFFLIISYFKWQNTYLKYQTSQENIVELMANATHSVFDTQERLMDILGVTIQTDQHYLNDPQGIEKHVSSLLQNPDVLAFGVTTPEGDFIYGSSHKDPTKIPNIAKQRDSHASFAEALSYETMFLDEPIFRQRFKNGRCRFVKRFVTNKDVLFL</sequence>
<accession>A0AA86APX9</accession>
<organism evidence="2 3">
    <name type="scientific">Sulfurospirillum multivorans (strain DM 12446 / JCM 15788 / NBRC 109480)</name>
    <dbReference type="NCBI Taxonomy" id="1150621"/>
    <lineage>
        <taxon>Bacteria</taxon>
        <taxon>Pseudomonadati</taxon>
        <taxon>Campylobacterota</taxon>
        <taxon>Epsilonproteobacteria</taxon>
        <taxon>Campylobacterales</taxon>
        <taxon>Sulfurospirillaceae</taxon>
        <taxon>Sulfurospirillum</taxon>
    </lineage>
</organism>
<dbReference type="EMBL" id="CP007201">
    <property type="protein sequence ID" value="AHJ13627.1"/>
    <property type="molecule type" value="Genomic_DNA"/>
</dbReference>
<keyword evidence="1" id="KW-1133">Transmembrane helix</keyword>